<sequence>MMRRPTLFLTVGLPCTGKTTAARRIEVEQQALRLTKDEWVKALYGPENPPSAQDVIEGRLIQVGLRALELGTNVVIDFGLWSRDERSALRQAATDVGAAVELRYFAVTAAEQRRRVDRRQAEAPHTTWPMSDEELAGWAAVIEIPTAGELDGSEPVGDPPAGFATWRQWRAHRWPPSIS</sequence>
<dbReference type="Proteomes" id="UP000510844">
    <property type="component" value="Chromosome"/>
</dbReference>
<proteinExistence type="predicted"/>
<name>A0A7L6B0Q6_9ACTN</name>
<keyword evidence="1" id="KW-0547">Nucleotide-binding</keyword>
<reference evidence="1 2" key="2">
    <citation type="journal article" date="2021" name="Mar. Drugs">
        <title>A New Micromonospora Strain with Antibiotic Activity Isolated from the Microbiome of a Mid-Atlantic Deep-Sea Sponge.</title>
        <authorList>
            <person name="Back C.R."/>
            <person name="Stennett H.L."/>
            <person name="Williams S.E."/>
            <person name="Wang L."/>
            <person name="Ojeda Gomez J."/>
            <person name="Abdulle O.M."/>
            <person name="Duffy T."/>
            <person name="Neal C."/>
            <person name="Mantell J."/>
            <person name="Jepson M.A."/>
            <person name="Hendry K.R."/>
            <person name="Powell D."/>
            <person name="Stach J.E.M."/>
            <person name="Essex-Lopresti A.E."/>
            <person name="Willis C.L."/>
            <person name="Curnow P."/>
            <person name="Race P.R."/>
        </authorList>
    </citation>
    <scope>NUCLEOTIDE SEQUENCE [LARGE SCALE GENOMIC DNA]</scope>
    <source>
        <strain evidence="1 2">28ISP2-46</strain>
    </source>
</reference>
<gene>
    <name evidence="1" type="ORF">H1D33_18775</name>
</gene>
<accession>A0A7L6B0Q6</accession>
<evidence type="ECO:0000313" key="2">
    <source>
        <dbReference type="Proteomes" id="UP000510844"/>
    </source>
</evidence>
<protein>
    <submittedName>
        <fullName evidence="1">ATP-binding protein</fullName>
    </submittedName>
</protein>
<reference evidence="2" key="1">
    <citation type="submission" date="2020-07" db="EMBL/GenBank/DDBJ databases">
        <title>A new Micromonospora strain with potent antibiotic activity isolated from the microbiome of a mid-Atlantic deep-sea sponge.</title>
        <authorList>
            <person name="Back C.R."/>
            <person name="Stennett H.L."/>
            <person name="Williams S.E."/>
            <person name="Wang L."/>
            <person name="Ojeda Gomez J."/>
            <person name="Abdulle O.M."/>
            <person name="Duffy T."/>
            <person name="Hendry K.R."/>
            <person name="Powell D."/>
            <person name="Stach J.E."/>
            <person name="Essex-Lopresti A.E."/>
            <person name="Willis C.L."/>
            <person name="Curnow P."/>
            <person name="Race P.R."/>
        </authorList>
    </citation>
    <scope>NUCLEOTIDE SEQUENCE [LARGE SCALE GENOMIC DNA]</scope>
    <source>
        <strain evidence="2">28ISP2-46</strain>
    </source>
</reference>
<dbReference type="Gene3D" id="3.40.50.300">
    <property type="entry name" value="P-loop containing nucleotide triphosphate hydrolases"/>
    <property type="match status" value="1"/>
</dbReference>
<dbReference type="KEGG" id="mfeu:H1D33_18775"/>
<dbReference type="SUPFAM" id="SSF52540">
    <property type="entry name" value="P-loop containing nucleoside triphosphate hydrolases"/>
    <property type="match status" value="1"/>
</dbReference>
<dbReference type="GO" id="GO:0005524">
    <property type="term" value="F:ATP binding"/>
    <property type="evidence" value="ECO:0007669"/>
    <property type="project" value="UniProtKB-KW"/>
</dbReference>
<dbReference type="Pfam" id="PF13671">
    <property type="entry name" value="AAA_33"/>
    <property type="match status" value="1"/>
</dbReference>
<keyword evidence="2" id="KW-1185">Reference proteome</keyword>
<keyword evidence="1" id="KW-0067">ATP-binding</keyword>
<dbReference type="InterPro" id="IPR027417">
    <property type="entry name" value="P-loop_NTPase"/>
</dbReference>
<evidence type="ECO:0000313" key="1">
    <source>
        <dbReference type="EMBL" id="QLQ35431.1"/>
    </source>
</evidence>
<dbReference type="EMBL" id="CP059322">
    <property type="protein sequence ID" value="QLQ35431.1"/>
    <property type="molecule type" value="Genomic_DNA"/>
</dbReference>
<dbReference type="AlphaFoldDB" id="A0A7L6B0Q6"/>
<organism evidence="1 2">
    <name type="scientific">Micromonospora robiginosa</name>
    <dbReference type="NCBI Taxonomy" id="2749844"/>
    <lineage>
        <taxon>Bacteria</taxon>
        <taxon>Bacillati</taxon>
        <taxon>Actinomycetota</taxon>
        <taxon>Actinomycetes</taxon>
        <taxon>Micromonosporales</taxon>
        <taxon>Micromonosporaceae</taxon>
        <taxon>Micromonospora</taxon>
    </lineage>
</organism>
<dbReference type="RefSeq" id="WP_181567964.1">
    <property type="nucleotide sequence ID" value="NZ_CP059322.2"/>
</dbReference>